<evidence type="ECO:0000313" key="3">
    <source>
        <dbReference type="EMBL" id="BBY40455.1"/>
    </source>
</evidence>
<dbReference type="InterPro" id="IPR015590">
    <property type="entry name" value="Aldehyde_DH_dom"/>
</dbReference>
<proteinExistence type="predicted"/>
<gene>
    <name evidence="3" type="ORF">MMAN_45890</name>
</gene>
<dbReference type="InterPro" id="IPR016162">
    <property type="entry name" value="Ald_DH_N"/>
</dbReference>
<feature type="domain" description="Aldehyde dehydrogenase" evidence="2">
    <location>
        <begin position="18"/>
        <end position="67"/>
    </location>
</feature>
<sequence>MASLATAARCAMRSAGSWCQRRARTRTFGVNEGYIMDPAAPFGGVKNSGYGRELGTEGIDSYTVSQSISAGAATN</sequence>
<evidence type="ECO:0000256" key="1">
    <source>
        <dbReference type="ARBA" id="ARBA00023002"/>
    </source>
</evidence>
<dbReference type="Pfam" id="PF00171">
    <property type="entry name" value="Aldedh"/>
    <property type="match status" value="1"/>
</dbReference>
<evidence type="ECO:0000259" key="2">
    <source>
        <dbReference type="Pfam" id="PF00171"/>
    </source>
</evidence>
<name>A0ABM7JXY6_MYCNT</name>
<dbReference type="SUPFAM" id="SSF53720">
    <property type="entry name" value="ALDH-like"/>
    <property type="match status" value="1"/>
</dbReference>
<dbReference type="Gene3D" id="3.40.309.10">
    <property type="entry name" value="Aldehyde Dehydrogenase, Chain A, domain 2"/>
    <property type="match status" value="1"/>
</dbReference>
<dbReference type="InterPro" id="IPR016163">
    <property type="entry name" value="Ald_DH_C"/>
</dbReference>
<reference evidence="3 4" key="1">
    <citation type="journal article" date="2019" name="Emerg. Microbes Infect.">
        <title>Comprehensive subspecies identification of 175 nontuberculous mycobacteria species based on 7547 genomic profiles.</title>
        <authorList>
            <person name="Matsumoto Y."/>
            <person name="Kinjo T."/>
            <person name="Motooka D."/>
            <person name="Nabeya D."/>
            <person name="Jung N."/>
            <person name="Uechi K."/>
            <person name="Horii T."/>
            <person name="Iida T."/>
            <person name="Fujita J."/>
            <person name="Nakamura S."/>
        </authorList>
    </citation>
    <scope>NUCLEOTIDE SEQUENCE [LARGE SCALE GENOMIC DNA]</scope>
    <source>
        <strain evidence="3 4">JCM 18113</strain>
    </source>
</reference>
<keyword evidence="1" id="KW-0560">Oxidoreductase</keyword>
<dbReference type="EMBL" id="AP022590">
    <property type="protein sequence ID" value="BBY40455.1"/>
    <property type="molecule type" value="Genomic_DNA"/>
</dbReference>
<keyword evidence="4" id="KW-1185">Reference proteome</keyword>
<evidence type="ECO:0000313" key="4">
    <source>
        <dbReference type="Proteomes" id="UP000465812"/>
    </source>
</evidence>
<dbReference type="Gene3D" id="3.40.605.10">
    <property type="entry name" value="Aldehyde Dehydrogenase, Chain A, domain 1"/>
    <property type="match status" value="1"/>
</dbReference>
<accession>A0ABM7JXY6</accession>
<protein>
    <recommendedName>
        <fullName evidence="2">Aldehyde dehydrogenase domain-containing protein</fullName>
    </recommendedName>
</protein>
<dbReference type="Proteomes" id="UP000465812">
    <property type="component" value="Chromosome"/>
</dbReference>
<dbReference type="InterPro" id="IPR016161">
    <property type="entry name" value="Ald_DH/histidinol_DH"/>
</dbReference>
<organism evidence="3 4">
    <name type="scientific">Mycobacterium mantenii</name>
    <dbReference type="NCBI Taxonomy" id="560555"/>
    <lineage>
        <taxon>Bacteria</taxon>
        <taxon>Bacillati</taxon>
        <taxon>Actinomycetota</taxon>
        <taxon>Actinomycetes</taxon>
        <taxon>Mycobacteriales</taxon>
        <taxon>Mycobacteriaceae</taxon>
        <taxon>Mycobacterium</taxon>
        <taxon>Mycobacterium avium complex (MAC)</taxon>
    </lineage>
</organism>